<evidence type="ECO:0000313" key="4">
    <source>
        <dbReference type="Proteomes" id="UP000000432"/>
    </source>
</evidence>
<dbReference type="PANTHER" id="PTHR37312">
    <property type="entry name" value="MEMBRANE-BOUND ACYLTRANSFERASE YKRP-RELATED"/>
    <property type="match status" value="1"/>
</dbReference>
<keyword evidence="3" id="KW-0808">Transferase</keyword>
<dbReference type="OrthoDB" id="6623990at2"/>
<organism evidence="3 4">
    <name type="scientific">Lactiplantibacillus plantarum (strain ATCC BAA-793 / NCIMB 8826 / WCFS1)</name>
    <name type="common">Lactobacillus plantarum</name>
    <dbReference type="NCBI Taxonomy" id="220668"/>
    <lineage>
        <taxon>Bacteria</taxon>
        <taxon>Bacillati</taxon>
        <taxon>Bacillota</taxon>
        <taxon>Bacilli</taxon>
        <taxon>Lactobacillales</taxon>
        <taxon>Lactobacillaceae</taxon>
        <taxon>Lactiplantibacillus</taxon>
    </lineage>
</organism>
<feature type="transmembrane region" description="Helical" evidence="1">
    <location>
        <begin position="230"/>
        <end position="248"/>
    </location>
</feature>
<sequence>MNKGRIVWIDIAKGIGIILVVYGHALGGIMNSNGIGVHNSLTIPYNIIYGFHMPLFFFLAGMFVHNWAKRPLKVALSQKLRSLVIPYFVWTIITGSVMALVRKYTNSGLGVKDILLSPIAPFSEYWFLYVLFVIFVIYYVMIRLVNDKGLIVIAFLLFLMRPILYEYWIFDALSLNFLWFVLGAEFQKQKMLNSVMKYSTKKMWFSLIVFVVVNILNLIVLRLNVYWIGSYYKVLTVPAGIMFVIYISQLLEKYEVIEAILSWLGGASMAIYVMHLIPIAGCRIIALKLIRYQNLFALSIIITLIALIVCVSIYALIIKTVIGKVVFGKKLVKY</sequence>
<feature type="transmembrane region" description="Helical" evidence="1">
    <location>
        <begin position="7"/>
        <end position="27"/>
    </location>
</feature>
<keyword evidence="1" id="KW-0472">Membrane</keyword>
<feature type="transmembrane region" description="Helical" evidence="1">
    <location>
        <begin position="203"/>
        <end position="223"/>
    </location>
</feature>
<feature type="transmembrane region" description="Helical" evidence="1">
    <location>
        <begin position="125"/>
        <end position="142"/>
    </location>
</feature>
<dbReference type="Pfam" id="PF01757">
    <property type="entry name" value="Acyl_transf_3"/>
    <property type="match status" value="1"/>
</dbReference>
<accession>F9UMX9</accession>
<evidence type="ECO:0000256" key="1">
    <source>
        <dbReference type="SAM" id="Phobius"/>
    </source>
</evidence>
<dbReference type="AlphaFoldDB" id="F9UMX9"/>
<dbReference type="RefSeq" id="WP_011101284.1">
    <property type="nucleotide sequence ID" value="NC_004567.2"/>
</dbReference>
<dbReference type="Proteomes" id="UP000000432">
    <property type="component" value="Chromosome"/>
</dbReference>
<dbReference type="EnsemblBacteria" id="CCC78568">
    <property type="protein sequence ID" value="CCC78568"/>
    <property type="gene ID" value="lp_1181"/>
</dbReference>
<dbReference type="PATRIC" id="fig|220668.9.peg.999"/>
<feature type="transmembrane region" description="Helical" evidence="1">
    <location>
        <begin position="80"/>
        <end position="101"/>
    </location>
</feature>
<protein>
    <submittedName>
        <fullName evidence="3">Acyltransferase/acetyltransferase</fullName>
    </submittedName>
</protein>
<dbReference type="STRING" id="220668.lp_1181"/>
<dbReference type="HOGENOM" id="CLU_023915_6_0_9"/>
<feature type="transmembrane region" description="Helical" evidence="1">
    <location>
        <begin position="47"/>
        <end position="68"/>
    </location>
</feature>
<proteinExistence type="predicted"/>
<feature type="transmembrane region" description="Helical" evidence="1">
    <location>
        <begin position="260"/>
        <end position="282"/>
    </location>
</feature>
<dbReference type="InterPro" id="IPR052734">
    <property type="entry name" value="Nod_factor_acetyltransferase"/>
</dbReference>
<name>F9UMX9_LACPL</name>
<gene>
    <name evidence="3" type="primary">cps1E</name>
    <name evidence="3" type="ordered locus">lp_1181</name>
</gene>
<feature type="transmembrane region" description="Helical" evidence="1">
    <location>
        <begin position="294"/>
        <end position="317"/>
    </location>
</feature>
<dbReference type="EMBL" id="AL935263">
    <property type="protein sequence ID" value="CCC78568.1"/>
    <property type="molecule type" value="Genomic_DNA"/>
</dbReference>
<dbReference type="GO" id="GO:0016747">
    <property type="term" value="F:acyltransferase activity, transferring groups other than amino-acyl groups"/>
    <property type="evidence" value="ECO:0007669"/>
    <property type="project" value="InterPro"/>
</dbReference>
<dbReference type="InterPro" id="IPR002656">
    <property type="entry name" value="Acyl_transf_3_dom"/>
</dbReference>
<dbReference type="KEGG" id="lpl:lp_1181"/>
<dbReference type="eggNOG" id="COG4763">
    <property type="taxonomic scope" value="Bacteria"/>
</dbReference>
<evidence type="ECO:0000313" key="3">
    <source>
        <dbReference type="EMBL" id="CCC78568.1"/>
    </source>
</evidence>
<reference evidence="3 4" key="3">
    <citation type="journal article" date="2012" name="J. Bacteriol.">
        <title>Complete resequencing and reannotation of the Lactobacillus plantarum WCFS1 genome.</title>
        <authorList>
            <person name="Siezen R.J."/>
            <person name="Francke C."/>
            <person name="Renckens B."/>
            <person name="Boekhorst J."/>
            <person name="Wels M."/>
            <person name="Kleerebezem M."/>
            <person name="van Hijum S.A.F.T."/>
        </authorList>
    </citation>
    <scope>NUCLEOTIDE SEQUENCE [LARGE SCALE GENOMIC DNA]</scope>
    <source>
        <strain evidence="4">ATCC BAA-793 / NCIMB 8826 / WCFS1</strain>
    </source>
</reference>
<reference key="2">
    <citation type="submission" date="2011-06" db="EMBL/GenBank/DDBJ databases">
        <title>Complete resequencing and reannotation of the Lactobacillus plantarum WCFS1 genome.</title>
        <authorList>
            <person name="Siezen R.J."/>
            <person name="Francke C."/>
            <person name="Renckens B."/>
            <person name="Boekhorst J."/>
            <person name="Wels M."/>
            <person name="Kleerebezem M."/>
            <person name="van Hijum S.A.F.T."/>
        </authorList>
    </citation>
    <scope>NUCLEOTIDE SEQUENCE</scope>
    <source>
        <strain>WCFS1</strain>
    </source>
</reference>
<keyword evidence="1" id="KW-0812">Transmembrane</keyword>
<keyword evidence="1" id="KW-1133">Transmembrane helix</keyword>
<feature type="transmembrane region" description="Helical" evidence="1">
    <location>
        <begin position="149"/>
        <end position="170"/>
    </location>
</feature>
<keyword evidence="3" id="KW-0012">Acyltransferase</keyword>
<feature type="domain" description="Acyltransferase 3" evidence="2">
    <location>
        <begin position="7"/>
        <end position="314"/>
    </location>
</feature>
<dbReference type="PANTHER" id="PTHR37312:SF1">
    <property type="entry name" value="MEMBRANE-BOUND ACYLTRANSFERASE YKRP-RELATED"/>
    <property type="match status" value="1"/>
</dbReference>
<reference evidence="3 4" key="1">
    <citation type="journal article" date="2003" name="Proc. Natl. Acad. Sci. U.S.A.">
        <title>Complete genome sequence of Lactobacillus plantarum WCFS1.</title>
        <authorList>
            <person name="Kleerebezem M."/>
            <person name="Boekhorst J."/>
            <person name="van Kranenburg R."/>
            <person name="Molenaar D."/>
            <person name="Kuipers O.P."/>
            <person name="Leer R."/>
            <person name="Tarchini R."/>
            <person name="Peters S.A."/>
            <person name="Sandbrink H.M."/>
            <person name="Fiers M.W."/>
            <person name="Stiekema W."/>
            <person name="Lankhorst R.M."/>
            <person name="Bron P.A."/>
            <person name="Hoffer S.M."/>
            <person name="Groot M.N."/>
            <person name="Kerkhoven R."/>
            <person name="de Vries M."/>
            <person name="Ursing B."/>
            <person name="de Vos W.M."/>
            <person name="Siezen R.J."/>
        </authorList>
    </citation>
    <scope>NUCLEOTIDE SEQUENCE [LARGE SCALE GENOMIC DNA]</scope>
    <source>
        <strain evidence="4">ATCC BAA-793 / NCIMB 8826 / WCFS1</strain>
    </source>
</reference>
<evidence type="ECO:0000259" key="2">
    <source>
        <dbReference type="Pfam" id="PF01757"/>
    </source>
</evidence>
<keyword evidence="4" id="KW-1185">Reference proteome</keyword>